<comment type="subcellular location">
    <subcellularLocation>
        <location evidence="1">Membrane</location>
        <topology evidence="1">Multi-pass membrane protein</topology>
    </subcellularLocation>
</comment>
<dbReference type="GO" id="GO:0005230">
    <property type="term" value="F:extracellular ligand-gated monoatomic ion channel activity"/>
    <property type="evidence" value="ECO:0007669"/>
    <property type="project" value="InterPro"/>
</dbReference>
<dbReference type="PANTHER" id="PTHR18945">
    <property type="entry name" value="NEUROTRANSMITTER GATED ION CHANNEL"/>
    <property type="match status" value="1"/>
</dbReference>
<feature type="transmembrane region" description="Helical" evidence="2">
    <location>
        <begin position="368"/>
        <end position="389"/>
    </location>
</feature>
<proteinExistence type="predicted"/>
<feature type="transmembrane region" description="Helical" evidence="2">
    <location>
        <begin position="401"/>
        <end position="422"/>
    </location>
</feature>
<keyword evidence="2" id="KW-0812">Transmembrane</keyword>
<dbReference type="SUPFAM" id="SSF90112">
    <property type="entry name" value="Neurotransmitter-gated ion-channel transmembrane pore"/>
    <property type="match status" value="1"/>
</dbReference>
<feature type="transmembrane region" description="Helical" evidence="2">
    <location>
        <begin position="335"/>
        <end position="356"/>
    </location>
</feature>
<dbReference type="GO" id="GO:0016020">
    <property type="term" value="C:membrane"/>
    <property type="evidence" value="ECO:0007669"/>
    <property type="project" value="UniProtKB-SubCell"/>
</dbReference>
<feature type="transmembrane region" description="Helical" evidence="2">
    <location>
        <begin position="302"/>
        <end position="323"/>
    </location>
</feature>
<evidence type="ECO:0008006" key="4">
    <source>
        <dbReference type="Google" id="ProtNLM"/>
    </source>
</evidence>
<name>A0A7S3LKE4_9STRA</name>
<dbReference type="Gene3D" id="1.20.58.390">
    <property type="entry name" value="Neurotransmitter-gated ion-channel transmembrane domain"/>
    <property type="match status" value="1"/>
</dbReference>
<gene>
    <name evidence="3" type="ORF">ASTO00021_LOCUS3683</name>
</gene>
<dbReference type="InterPro" id="IPR036734">
    <property type="entry name" value="Neur_chan_lig-bd_sf"/>
</dbReference>
<keyword evidence="2" id="KW-1133">Transmembrane helix</keyword>
<organism evidence="3">
    <name type="scientific">Aplanochytrium stocchinoi</name>
    <dbReference type="NCBI Taxonomy" id="215587"/>
    <lineage>
        <taxon>Eukaryota</taxon>
        <taxon>Sar</taxon>
        <taxon>Stramenopiles</taxon>
        <taxon>Bigyra</taxon>
        <taxon>Labyrinthulomycetes</taxon>
        <taxon>Thraustochytrida</taxon>
        <taxon>Thraustochytriidae</taxon>
        <taxon>Aplanochytrium</taxon>
    </lineage>
</organism>
<protein>
    <recommendedName>
        <fullName evidence="4">Neurotransmitter-gated ion-channel ligand-binding domain-containing protein</fullName>
    </recommendedName>
</protein>
<sequence length="490" mass="57137">MKRVSDVKVDEAEVEAEAEVENVTEKDIMAESEVPEIVNEQMDMDGVMKISFDNGVQDLPVQIRIDGGSMRKIWNGGNKKNSEIEEDQHDKYELIQISPNTGSRIRLWDMGKKNSIDAENGNIKDRKHRKVYLRVNVFDIMEVNTKAQSYKLRFYYEACWEYEDESDRHFDPKIGFKNIVDEAKNESRWVDIEPDYRKDRKPFICIRCKLTATFAQTSDVRYFPFDVQDFIIQFRSDRSTDEMTLEVNTFRQSKFYGKLTTDYEFSFKKNGYYYLQTKSLGAGRKHFSEMGFLIKGFRKPGYYIYSLFIPIFLISTLGLTVFSVSATPEDFEVRFAVNGSILLTLVAYKFATTDLLPRVNYLTLTDKFILWSLTTQAIFIFWSSIVISLVPEDKGKFADKIFGYTVGGTWLVLALSCIAIFLRRKRRIKAYARLSPEEMKRGLMFVDKLFPIETKREKADWKFMHVPVNHFSQSWQSESASQLLNSNENV</sequence>
<evidence type="ECO:0000313" key="3">
    <source>
        <dbReference type="EMBL" id="CAE0433362.1"/>
    </source>
</evidence>
<dbReference type="GO" id="GO:0004888">
    <property type="term" value="F:transmembrane signaling receptor activity"/>
    <property type="evidence" value="ECO:0007669"/>
    <property type="project" value="InterPro"/>
</dbReference>
<reference evidence="3" key="1">
    <citation type="submission" date="2021-01" db="EMBL/GenBank/DDBJ databases">
        <authorList>
            <person name="Corre E."/>
            <person name="Pelletier E."/>
            <person name="Niang G."/>
            <person name="Scheremetjew M."/>
            <person name="Finn R."/>
            <person name="Kale V."/>
            <person name="Holt S."/>
            <person name="Cochrane G."/>
            <person name="Meng A."/>
            <person name="Brown T."/>
            <person name="Cohen L."/>
        </authorList>
    </citation>
    <scope>NUCLEOTIDE SEQUENCE</scope>
    <source>
        <strain evidence="3">GSBS06</strain>
    </source>
</reference>
<dbReference type="InterPro" id="IPR038050">
    <property type="entry name" value="Neuro_actylchol_rec"/>
</dbReference>
<dbReference type="InterPro" id="IPR006201">
    <property type="entry name" value="Neur_channel"/>
</dbReference>
<accession>A0A7S3LKE4</accession>
<dbReference type="InterPro" id="IPR036719">
    <property type="entry name" value="Neuro-gated_channel_TM_sf"/>
</dbReference>
<dbReference type="Gene3D" id="2.70.170.10">
    <property type="entry name" value="Neurotransmitter-gated ion-channel ligand-binding domain"/>
    <property type="match status" value="1"/>
</dbReference>
<evidence type="ECO:0000256" key="1">
    <source>
        <dbReference type="ARBA" id="ARBA00004141"/>
    </source>
</evidence>
<dbReference type="EMBL" id="HBIN01005126">
    <property type="protein sequence ID" value="CAE0433362.1"/>
    <property type="molecule type" value="Transcribed_RNA"/>
</dbReference>
<evidence type="ECO:0000256" key="2">
    <source>
        <dbReference type="SAM" id="Phobius"/>
    </source>
</evidence>
<keyword evidence="2" id="KW-0472">Membrane</keyword>
<dbReference type="AlphaFoldDB" id="A0A7S3LKE4"/>